<keyword evidence="2" id="KW-1185">Reference proteome</keyword>
<gene>
    <name evidence="1" type="ORF">GLOTRDRAFT_132725</name>
</gene>
<evidence type="ECO:0000313" key="2">
    <source>
        <dbReference type="Proteomes" id="UP000030669"/>
    </source>
</evidence>
<dbReference type="KEGG" id="gtr:GLOTRDRAFT_132725"/>
<reference evidence="1 2" key="1">
    <citation type="journal article" date="2012" name="Science">
        <title>The Paleozoic origin of enzymatic lignin decomposition reconstructed from 31 fungal genomes.</title>
        <authorList>
            <person name="Floudas D."/>
            <person name="Binder M."/>
            <person name="Riley R."/>
            <person name="Barry K."/>
            <person name="Blanchette R.A."/>
            <person name="Henrissat B."/>
            <person name="Martinez A.T."/>
            <person name="Otillar R."/>
            <person name="Spatafora J.W."/>
            <person name="Yadav J.S."/>
            <person name="Aerts A."/>
            <person name="Benoit I."/>
            <person name="Boyd A."/>
            <person name="Carlson A."/>
            <person name="Copeland A."/>
            <person name="Coutinho P.M."/>
            <person name="de Vries R.P."/>
            <person name="Ferreira P."/>
            <person name="Findley K."/>
            <person name="Foster B."/>
            <person name="Gaskell J."/>
            <person name="Glotzer D."/>
            <person name="Gorecki P."/>
            <person name="Heitman J."/>
            <person name="Hesse C."/>
            <person name="Hori C."/>
            <person name="Igarashi K."/>
            <person name="Jurgens J.A."/>
            <person name="Kallen N."/>
            <person name="Kersten P."/>
            <person name="Kohler A."/>
            <person name="Kuees U."/>
            <person name="Kumar T.K.A."/>
            <person name="Kuo A."/>
            <person name="LaButti K."/>
            <person name="Larrondo L.F."/>
            <person name="Lindquist E."/>
            <person name="Ling A."/>
            <person name="Lombard V."/>
            <person name="Lucas S."/>
            <person name="Lundell T."/>
            <person name="Martin R."/>
            <person name="McLaughlin D.J."/>
            <person name="Morgenstern I."/>
            <person name="Morin E."/>
            <person name="Murat C."/>
            <person name="Nagy L.G."/>
            <person name="Nolan M."/>
            <person name="Ohm R.A."/>
            <person name="Patyshakuliyeva A."/>
            <person name="Rokas A."/>
            <person name="Ruiz-Duenas F.J."/>
            <person name="Sabat G."/>
            <person name="Salamov A."/>
            <person name="Samejima M."/>
            <person name="Schmutz J."/>
            <person name="Slot J.C."/>
            <person name="St John F."/>
            <person name="Stenlid J."/>
            <person name="Sun H."/>
            <person name="Sun S."/>
            <person name="Syed K."/>
            <person name="Tsang A."/>
            <person name="Wiebenga A."/>
            <person name="Young D."/>
            <person name="Pisabarro A."/>
            <person name="Eastwood D.C."/>
            <person name="Martin F."/>
            <person name="Cullen D."/>
            <person name="Grigoriev I.V."/>
            <person name="Hibbett D.S."/>
        </authorList>
    </citation>
    <scope>NUCLEOTIDE SEQUENCE [LARGE SCALE GENOMIC DNA]</scope>
    <source>
        <strain evidence="1 2">ATCC 11539</strain>
    </source>
</reference>
<evidence type="ECO:0000313" key="1">
    <source>
        <dbReference type="EMBL" id="EPQ51914.1"/>
    </source>
</evidence>
<organism evidence="1 2">
    <name type="scientific">Gloeophyllum trabeum (strain ATCC 11539 / FP-39264 / Madison 617)</name>
    <name type="common">Brown rot fungus</name>
    <dbReference type="NCBI Taxonomy" id="670483"/>
    <lineage>
        <taxon>Eukaryota</taxon>
        <taxon>Fungi</taxon>
        <taxon>Dikarya</taxon>
        <taxon>Basidiomycota</taxon>
        <taxon>Agaricomycotina</taxon>
        <taxon>Agaricomycetes</taxon>
        <taxon>Gloeophyllales</taxon>
        <taxon>Gloeophyllaceae</taxon>
        <taxon>Gloeophyllum</taxon>
    </lineage>
</organism>
<dbReference type="GeneID" id="19302562"/>
<dbReference type="RefSeq" id="XP_007869788.1">
    <property type="nucleotide sequence ID" value="XM_007871597.1"/>
</dbReference>
<sequence>MLSQAYKSVAPVPGCEPLSQPLLAAGGPPPAIEWLADAATGGPLAARLYTGRSRIRYIAPLCYVLRYLHPYSGFAINPRCALIF</sequence>
<name>S7RH60_GLOTA</name>
<proteinExistence type="predicted"/>
<dbReference type="Proteomes" id="UP000030669">
    <property type="component" value="Unassembled WGS sequence"/>
</dbReference>
<dbReference type="AlphaFoldDB" id="S7RH60"/>
<dbReference type="EMBL" id="KB469309">
    <property type="protein sequence ID" value="EPQ51914.1"/>
    <property type="molecule type" value="Genomic_DNA"/>
</dbReference>
<protein>
    <submittedName>
        <fullName evidence="1">Uncharacterized protein</fullName>
    </submittedName>
</protein>
<accession>S7RH60</accession>
<dbReference type="HOGENOM" id="CLU_2527681_0_0_1"/>